<dbReference type="EMBL" id="OW240917">
    <property type="protein sequence ID" value="CAH2300241.1"/>
    <property type="molecule type" value="Genomic_DNA"/>
</dbReference>
<evidence type="ECO:0000313" key="2">
    <source>
        <dbReference type="Proteomes" id="UP001295444"/>
    </source>
</evidence>
<dbReference type="InterPro" id="IPR004244">
    <property type="entry name" value="Transposase_22"/>
</dbReference>
<dbReference type="AlphaFoldDB" id="A0AAD1SEW7"/>
<accession>A0AAD1SEW7</accession>
<name>A0AAD1SEW7_PELCU</name>
<proteinExistence type="predicted"/>
<dbReference type="Proteomes" id="UP001295444">
    <property type="component" value="Chromosome 06"/>
</dbReference>
<dbReference type="PANTHER" id="PTHR11505">
    <property type="entry name" value="L1 TRANSPOSABLE ELEMENT-RELATED"/>
    <property type="match status" value="1"/>
</dbReference>
<gene>
    <name evidence="1" type="ORF">PECUL_23A007386</name>
</gene>
<protein>
    <submittedName>
        <fullName evidence="1">Uncharacterized protein</fullName>
    </submittedName>
</protein>
<reference evidence="1" key="1">
    <citation type="submission" date="2022-03" db="EMBL/GenBank/DDBJ databases">
        <authorList>
            <person name="Alioto T."/>
            <person name="Alioto T."/>
            <person name="Gomez Garrido J."/>
        </authorList>
    </citation>
    <scope>NUCLEOTIDE SEQUENCE</scope>
</reference>
<keyword evidence="2" id="KW-1185">Reference proteome</keyword>
<sequence>MDDARRRANVKVRGIAETVNDRELPHFIRRLLSEIMQPKQVKTLQVDGIHRLSKSPRAPADAPHDVLLRFQTTQDKQAVMDAVKNKCPLPFEDSQLTFLQDLCRATFEWRRSVNQVTKTLREASVQYRWGPSRTLVATQGETTRRLTSATDADPFLRSLGLTGLKKKAPTLGHSWDVPNIPPLYLAARPTQAETQQED</sequence>
<dbReference type="Gene3D" id="3.30.70.1820">
    <property type="entry name" value="L1 transposable element, RRM domain"/>
    <property type="match status" value="1"/>
</dbReference>
<organism evidence="1 2">
    <name type="scientific">Pelobates cultripes</name>
    <name type="common">Western spadefoot toad</name>
    <dbReference type="NCBI Taxonomy" id="61616"/>
    <lineage>
        <taxon>Eukaryota</taxon>
        <taxon>Metazoa</taxon>
        <taxon>Chordata</taxon>
        <taxon>Craniata</taxon>
        <taxon>Vertebrata</taxon>
        <taxon>Euteleostomi</taxon>
        <taxon>Amphibia</taxon>
        <taxon>Batrachia</taxon>
        <taxon>Anura</taxon>
        <taxon>Pelobatoidea</taxon>
        <taxon>Pelobatidae</taxon>
        <taxon>Pelobates</taxon>
    </lineage>
</organism>
<evidence type="ECO:0000313" key="1">
    <source>
        <dbReference type="EMBL" id="CAH2300241.1"/>
    </source>
</evidence>